<comment type="caution">
    <text evidence="1">The sequence shown here is derived from an EMBL/GenBank/DDBJ whole genome shotgun (WGS) entry which is preliminary data.</text>
</comment>
<evidence type="ECO:0000313" key="2">
    <source>
        <dbReference type="Proteomes" id="UP000827092"/>
    </source>
</evidence>
<dbReference type="Proteomes" id="UP000827092">
    <property type="component" value="Unassembled WGS sequence"/>
</dbReference>
<keyword evidence="2" id="KW-1185">Reference proteome</keyword>
<dbReference type="EMBL" id="JAFNEN010000167">
    <property type="protein sequence ID" value="KAG8191084.1"/>
    <property type="molecule type" value="Genomic_DNA"/>
</dbReference>
<organism evidence="1 2">
    <name type="scientific">Oedothorax gibbosus</name>
    <dbReference type="NCBI Taxonomy" id="931172"/>
    <lineage>
        <taxon>Eukaryota</taxon>
        <taxon>Metazoa</taxon>
        <taxon>Ecdysozoa</taxon>
        <taxon>Arthropoda</taxon>
        <taxon>Chelicerata</taxon>
        <taxon>Arachnida</taxon>
        <taxon>Araneae</taxon>
        <taxon>Araneomorphae</taxon>
        <taxon>Entelegynae</taxon>
        <taxon>Araneoidea</taxon>
        <taxon>Linyphiidae</taxon>
        <taxon>Erigoninae</taxon>
        <taxon>Oedothorax</taxon>
    </lineage>
</organism>
<name>A0AAV6V383_9ARAC</name>
<sequence>MTETSQWQHVASEDNPADLVSRGLEPSRLVNNELWWHGPSFIQSAIGSTPVRLNLHSSDVEYLEQETKTVMLVKEDSDFLGDILGISNCFDKIVRVLGFIFRFVSNCRGKKQQRVLHLGPLSTQELSNAKRHVVRLVQEVEFKEDLDVKVSSFTGHSKCKASNFKFSDRIL</sequence>
<gene>
    <name evidence="1" type="ORF">JTE90_008398</name>
</gene>
<accession>A0AAV6V383</accession>
<dbReference type="PANTHER" id="PTHR47331:SF5">
    <property type="entry name" value="RIBONUCLEASE H"/>
    <property type="match status" value="1"/>
</dbReference>
<protein>
    <submittedName>
        <fullName evidence="1">Uncharacterized protein</fullName>
    </submittedName>
</protein>
<dbReference type="AlphaFoldDB" id="A0AAV6V383"/>
<reference evidence="1 2" key="1">
    <citation type="journal article" date="2022" name="Nat. Ecol. Evol.">
        <title>A masculinizing supergene underlies an exaggerated male reproductive morph in a spider.</title>
        <authorList>
            <person name="Hendrickx F."/>
            <person name="De Corte Z."/>
            <person name="Sonet G."/>
            <person name="Van Belleghem S.M."/>
            <person name="Kostlbacher S."/>
            <person name="Vangestel C."/>
        </authorList>
    </citation>
    <scope>NUCLEOTIDE SEQUENCE [LARGE SCALE GENOMIC DNA]</scope>
    <source>
        <strain evidence="1">W744_W776</strain>
    </source>
</reference>
<proteinExistence type="predicted"/>
<evidence type="ECO:0000313" key="1">
    <source>
        <dbReference type="EMBL" id="KAG8191084.1"/>
    </source>
</evidence>
<dbReference type="PANTHER" id="PTHR47331">
    <property type="entry name" value="PHD-TYPE DOMAIN-CONTAINING PROTEIN"/>
    <property type="match status" value="1"/>
</dbReference>